<dbReference type="InterPro" id="IPR013780">
    <property type="entry name" value="Glyco_hydro_b"/>
</dbReference>
<sequence length="558" mass="62537">MSTWYDRAIIYQIYPKSFQDSDGDGIGDLNGIRQRIPYLQDLGINAVWLNPVFVSPQVDNGYDVANYYAIDERMGTMADMQALIHELHEAGIRIILDFVLNHTSDQHPWFQDASRNVKSIYRDYYIFSGHHHKRPNNWGSFFGGSVWSPDPAGTGQSYFHLFDQHMPDLNWANAEVRRAMGDVAEFWLNKGIDGLRLDAFIHIAKVDLAQNYPTSESQQEPVIAEPFFANLPNVQRWLRPFCAQIKADFPNTFILGEAASANVNLAVDYTSQHNKLMDSVITFRYFTEDTTQLDTSIPAQYQPKPLDFAKFKQTQVVWQQTLAGVSLPTLYWGNHDMARLATRVAHSAIQARSLAVLMYLQRGIPIIYYGEELGLENLTLPDAKAFSDPSVPRFIAAAVDAGYTQEAALAMVNATHKLPARGPMTWDATTNSGFTSGTPWLVGRRSSRTHVAEQQHDPHSSLAFYKQLIALKKRSVFQTGSFRLLSTGPDSYVYLRQTDKAIAVVAVALSDKTVNLRLPAGDYQAVLIVGDATLSEETLTLSADSAAVFIQEKERAKP</sequence>
<dbReference type="Gene3D" id="2.60.40.1180">
    <property type="entry name" value="Golgi alpha-mannosidase II"/>
    <property type="match status" value="1"/>
</dbReference>
<dbReference type="CDD" id="cd11333">
    <property type="entry name" value="AmyAc_SI_OligoGlu_DGase"/>
    <property type="match status" value="1"/>
</dbReference>
<dbReference type="InterPro" id="IPR045857">
    <property type="entry name" value="O16G_dom_2"/>
</dbReference>
<dbReference type="Gene3D" id="3.20.20.80">
    <property type="entry name" value="Glycosidases"/>
    <property type="match status" value="1"/>
</dbReference>
<keyword evidence="2" id="KW-0326">Glycosidase</keyword>
<evidence type="ECO:0000256" key="2">
    <source>
        <dbReference type="ARBA" id="ARBA00023295"/>
    </source>
</evidence>
<dbReference type="Gene3D" id="3.90.400.10">
    <property type="entry name" value="Oligo-1,6-glucosidase, Domain 2"/>
    <property type="match status" value="1"/>
</dbReference>
<dbReference type="AlphaFoldDB" id="A0A0C9PNH5"/>
<accession>A0A0C9PNH5</accession>
<dbReference type="EMBL" id="BAYM01000080">
    <property type="protein sequence ID" value="GAN36501.1"/>
    <property type="molecule type" value="Genomic_DNA"/>
</dbReference>
<evidence type="ECO:0000313" key="4">
    <source>
        <dbReference type="EMBL" id="GAN36501.1"/>
    </source>
</evidence>
<dbReference type="InterPro" id="IPR006047">
    <property type="entry name" value="GH13_cat_dom"/>
</dbReference>
<dbReference type="Pfam" id="PF00128">
    <property type="entry name" value="Alpha-amylase"/>
    <property type="match status" value="1"/>
</dbReference>
<evidence type="ECO:0000256" key="1">
    <source>
        <dbReference type="ARBA" id="ARBA00008061"/>
    </source>
</evidence>
<feature type="domain" description="Glycosyl hydrolase family 13 catalytic" evidence="3">
    <location>
        <begin position="12"/>
        <end position="415"/>
    </location>
</feature>
<dbReference type="SUPFAM" id="SSF51445">
    <property type="entry name" value="(Trans)glycosidases"/>
    <property type="match status" value="1"/>
</dbReference>
<organism evidence="4 5">
    <name type="scientific">Lacticaseibacillus paracasei NRIC 0644</name>
    <dbReference type="NCBI Taxonomy" id="1435038"/>
    <lineage>
        <taxon>Bacteria</taxon>
        <taxon>Bacillati</taxon>
        <taxon>Bacillota</taxon>
        <taxon>Bacilli</taxon>
        <taxon>Lactobacillales</taxon>
        <taxon>Lactobacillaceae</taxon>
        <taxon>Lacticaseibacillus</taxon>
    </lineage>
</organism>
<protein>
    <submittedName>
        <fullName evidence="4">Alpha-glucosidase</fullName>
    </submittedName>
</protein>
<dbReference type="SMART" id="SM00642">
    <property type="entry name" value="Aamy"/>
    <property type="match status" value="1"/>
</dbReference>
<dbReference type="GO" id="GO:0004556">
    <property type="term" value="F:alpha-amylase activity"/>
    <property type="evidence" value="ECO:0007669"/>
    <property type="project" value="TreeGrafter"/>
</dbReference>
<name>A0A0C9PNH5_LACPA</name>
<gene>
    <name evidence="4" type="ORF">LC0644_1090</name>
</gene>
<dbReference type="PANTHER" id="PTHR10357">
    <property type="entry name" value="ALPHA-AMYLASE FAMILY MEMBER"/>
    <property type="match status" value="1"/>
</dbReference>
<reference evidence="5" key="1">
    <citation type="submission" date="2014-05" db="EMBL/GenBank/DDBJ databases">
        <title>Whole genome sequencing of Lactobacillus casei NRIC0644.</title>
        <authorList>
            <person name="Atarashi H."/>
            <person name="Yoshida Y."/>
            <person name="Fujimura S."/>
            <person name="Tanaka N."/>
            <person name="Shiwa Y."/>
            <person name="Yoshikawa H."/>
            <person name="Okada S."/>
            <person name="Nakagawa J."/>
        </authorList>
    </citation>
    <scope>NUCLEOTIDE SEQUENCE [LARGE SCALE GENOMIC DNA]</scope>
    <source>
        <strain evidence="5">NRIC0644</strain>
    </source>
</reference>
<dbReference type="RefSeq" id="WP_003584012.1">
    <property type="nucleotide sequence ID" value="NZ_BAYM01000080.1"/>
</dbReference>
<comment type="caution">
    <text evidence="4">The sequence shown here is derived from an EMBL/GenBank/DDBJ whole genome shotgun (WGS) entry which is preliminary data.</text>
</comment>
<dbReference type="SUPFAM" id="SSF51011">
    <property type="entry name" value="Glycosyl hydrolase domain"/>
    <property type="match status" value="1"/>
</dbReference>
<dbReference type="InterPro" id="IPR017853">
    <property type="entry name" value="GH"/>
</dbReference>
<comment type="similarity">
    <text evidence="1">Belongs to the glycosyl hydrolase 13 family.</text>
</comment>
<dbReference type="Proteomes" id="UP000032552">
    <property type="component" value="Unassembled WGS sequence"/>
</dbReference>
<dbReference type="GO" id="GO:0009313">
    <property type="term" value="P:oligosaccharide catabolic process"/>
    <property type="evidence" value="ECO:0007669"/>
    <property type="project" value="TreeGrafter"/>
</dbReference>
<dbReference type="PANTHER" id="PTHR10357:SF179">
    <property type="entry name" value="NEUTRAL AND BASIC AMINO ACID TRANSPORT PROTEIN RBAT"/>
    <property type="match status" value="1"/>
</dbReference>
<evidence type="ECO:0000313" key="5">
    <source>
        <dbReference type="Proteomes" id="UP000032552"/>
    </source>
</evidence>
<evidence type="ECO:0000259" key="3">
    <source>
        <dbReference type="SMART" id="SM00642"/>
    </source>
</evidence>
<keyword evidence="2" id="KW-0378">Hydrolase</keyword>
<proteinExistence type="inferred from homology"/>